<evidence type="ECO:0000256" key="1">
    <source>
        <dbReference type="SAM" id="MobiDB-lite"/>
    </source>
</evidence>
<gene>
    <name evidence="3" type="ORF">ACFR9T_12755</name>
</gene>
<dbReference type="SMART" id="SM00450">
    <property type="entry name" value="RHOD"/>
    <property type="match status" value="1"/>
</dbReference>
<accession>A0ABD6C259</accession>
<dbReference type="PANTHER" id="PTHR43031:SF16">
    <property type="entry name" value="OXIDOREDUCTASE"/>
    <property type="match status" value="1"/>
</dbReference>
<dbReference type="InterPro" id="IPR036873">
    <property type="entry name" value="Rhodanese-like_dom_sf"/>
</dbReference>
<dbReference type="InterPro" id="IPR001763">
    <property type="entry name" value="Rhodanese-like_dom"/>
</dbReference>
<dbReference type="SUPFAM" id="SSF52821">
    <property type="entry name" value="Rhodanese/Cell cycle control phosphatase"/>
    <property type="match status" value="1"/>
</dbReference>
<dbReference type="AlphaFoldDB" id="A0ABD6C259"/>
<sequence>MVAEIDPDDLASLPDDERDEIRIVDIRDRRAFDRGHVPGSECIPFPELSTRITELAGASRIVTVCPHGIASQQAAQLIGTYADAQDARVESLRGGIEAWQRDAGELVATSQEGDADERGDVDCDAESGGDCTDDPDGGNDEGPAAPF</sequence>
<feature type="domain" description="Rhodanese" evidence="2">
    <location>
        <begin position="17"/>
        <end position="108"/>
    </location>
</feature>
<dbReference type="Gene3D" id="3.40.250.10">
    <property type="entry name" value="Rhodanese-like domain"/>
    <property type="match status" value="1"/>
</dbReference>
<feature type="region of interest" description="Disordered" evidence="1">
    <location>
        <begin position="104"/>
        <end position="147"/>
    </location>
</feature>
<evidence type="ECO:0000313" key="4">
    <source>
        <dbReference type="Proteomes" id="UP001597185"/>
    </source>
</evidence>
<dbReference type="PANTHER" id="PTHR43031">
    <property type="entry name" value="FAD-DEPENDENT OXIDOREDUCTASE"/>
    <property type="match status" value="1"/>
</dbReference>
<proteinExistence type="predicted"/>
<dbReference type="PROSITE" id="PS50206">
    <property type="entry name" value="RHODANESE_3"/>
    <property type="match status" value="1"/>
</dbReference>
<dbReference type="CDD" id="cd00158">
    <property type="entry name" value="RHOD"/>
    <property type="match status" value="1"/>
</dbReference>
<name>A0ABD6C259_9EURY</name>
<dbReference type="EMBL" id="JBHUDB010000011">
    <property type="protein sequence ID" value="MFD1571441.1"/>
    <property type="molecule type" value="Genomic_DNA"/>
</dbReference>
<dbReference type="RefSeq" id="WP_256417691.1">
    <property type="nucleotide sequence ID" value="NZ_JANHDL010000003.1"/>
</dbReference>
<reference evidence="3 4" key="1">
    <citation type="journal article" date="2019" name="Int. J. Syst. Evol. Microbiol.">
        <title>The Global Catalogue of Microorganisms (GCM) 10K type strain sequencing project: providing services to taxonomists for standard genome sequencing and annotation.</title>
        <authorList>
            <consortium name="The Broad Institute Genomics Platform"/>
            <consortium name="The Broad Institute Genome Sequencing Center for Infectious Disease"/>
            <person name="Wu L."/>
            <person name="Ma J."/>
        </authorList>
    </citation>
    <scope>NUCLEOTIDE SEQUENCE [LARGE SCALE GENOMIC DNA]</scope>
    <source>
        <strain evidence="3 4">CGMCC 1.12689</strain>
    </source>
</reference>
<organism evidence="3 4">
    <name type="scientific">Halorubrum laminariae</name>
    <dbReference type="NCBI Taxonomy" id="1433523"/>
    <lineage>
        <taxon>Archaea</taxon>
        <taxon>Methanobacteriati</taxon>
        <taxon>Methanobacteriota</taxon>
        <taxon>Stenosarchaea group</taxon>
        <taxon>Halobacteria</taxon>
        <taxon>Halobacteriales</taxon>
        <taxon>Haloferacaceae</taxon>
        <taxon>Halorubrum</taxon>
    </lineage>
</organism>
<protein>
    <submittedName>
        <fullName evidence="3">Rhodanese-like domain-containing protein</fullName>
    </submittedName>
</protein>
<dbReference type="Pfam" id="PF00581">
    <property type="entry name" value="Rhodanese"/>
    <property type="match status" value="1"/>
</dbReference>
<feature type="compositionally biased region" description="Acidic residues" evidence="1">
    <location>
        <begin position="122"/>
        <end position="139"/>
    </location>
</feature>
<comment type="caution">
    <text evidence="3">The sequence shown here is derived from an EMBL/GenBank/DDBJ whole genome shotgun (WGS) entry which is preliminary data.</text>
</comment>
<dbReference type="Proteomes" id="UP001597185">
    <property type="component" value="Unassembled WGS sequence"/>
</dbReference>
<evidence type="ECO:0000259" key="2">
    <source>
        <dbReference type="PROSITE" id="PS50206"/>
    </source>
</evidence>
<keyword evidence="4" id="KW-1185">Reference proteome</keyword>
<dbReference type="InterPro" id="IPR050229">
    <property type="entry name" value="GlpE_sulfurtransferase"/>
</dbReference>
<evidence type="ECO:0000313" key="3">
    <source>
        <dbReference type="EMBL" id="MFD1571441.1"/>
    </source>
</evidence>